<feature type="compositionally biased region" description="Acidic residues" evidence="7">
    <location>
        <begin position="1212"/>
        <end position="1240"/>
    </location>
</feature>
<dbReference type="HAMAP" id="MF_01894">
    <property type="entry name" value="Smc_prok"/>
    <property type="match status" value="1"/>
</dbReference>
<feature type="compositionally biased region" description="Gly residues" evidence="7">
    <location>
        <begin position="1182"/>
        <end position="1193"/>
    </location>
</feature>
<evidence type="ECO:0000313" key="9">
    <source>
        <dbReference type="EMBL" id="ELY26446.1"/>
    </source>
</evidence>
<dbReference type="SUPFAM" id="SSF57997">
    <property type="entry name" value="Tropomyosin"/>
    <property type="match status" value="2"/>
</dbReference>
<dbReference type="GO" id="GO:0006260">
    <property type="term" value="P:DNA replication"/>
    <property type="evidence" value="ECO:0007669"/>
    <property type="project" value="UniProtKB-UniRule"/>
</dbReference>
<protein>
    <recommendedName>
        <fullName evidence="6">Chromosome partition protein Smc</fullName>
    </recommendedName>
</protein>
<sequence length="1240" mass="138186">MHIKELVLDGFKSFGRPTRIPFYEDFTVVTGPNGSGKSNIIDGVLFALGLARTRGIRAEKLTDLIYNPGHADGSDEAPDKPKEASVTVVLDNSEGTLDRSQVVNAAGTDKVGGVEEITIKRRVKETPDNYYSYYYLNERSVNLSDIKDLLAQAGITPEGYNVVMQGDVTEIINMTPYQRRGIIDEIAGVAEFDEKKDAAFEELEAVEERVDEADLRIEEKEARLDQLADERETALTYKGLREEKEEYEGYLKAAELEDKRDDLSRTESRIESTEADLEDLQAELDERQGKVTRLEADLEDLTREIERKGEDEQLRIKSEMEEIKGDISRLENAIDAAEEKRDDAEAERRKAFVDIDRKQEQIDDLEDDIREVKVEKASVKSDIQSKRVELSEVQAEIDSVDTEFDELKSELAERKETLDELKDEKNDRQRAKDRLLDDARRRSNQISETRDELERARERIPELKATVSDLHSELDTAEKNEAKIDGVIEDLQAEKADLNDELSEVTDELQTKQSEYARLEARAGKDGDNSWPRAVTTILNAGISGVHGAVGQLGSVDGEYAKACETAAGGRLANVVVDDDGVGSSCIGHLKSRKAGRATFLPITKMDNRSLPREPDNPGVVDFARNLVDYDSQYESIFSYVLGSTLVVEDMETARDLMGDYRMVTLDGDLVERSGAMTGGSGGGSRYSFSKSGEGKLDRLAKEITKLEDRRRSLNEEIRDIDDDLDDARGRASDAADRVRTIEREIEDAEEDIEEAEAEIDRLEDRLDELQSERESVDEQMSDLDDEIADLDDEIETVEAEIEDIEAELADSEIPELTARADDIRADIDDLEDRMSTLDGRLNEIQLEKQYAEDAVDDLHDTIEAAQNRKAEARESISEAESTIEEREDDLEAKREAVAELEEELVDLKEDRTELQDDLREARSARDEKKDRVNAVESKLESMRSAAERLEWEIDELQSQVGDYDPDEIPDHDTVESEIERLTEEMEELEPVNMLAIDEYDDVKADLEALQERRDVLVEERDAIADRIDQYESQKKATFMESFDAIAENFTDIFERLSNGTGHLQLENPDDPFEEGLTMKAQPGDKPIQRLDAMSGGEKSLTALAFIFAIQRHNPAPFYALDEVDAFLDAANAERVGQMVDDLAGDAQFVVVSHRSALLERAERAIGVTMQGDNVSAVTGIQFGGDGEAGSDGGDGRDADGPGGDDGGSGDGSDDDGDDADGGDGGEADADVEAEVPADD</sequence>
<feature type="domain" description="SMC hinge" evidence="8">
    <location>
        <begin position="544"/>
        <end position="658"/>
    </location>
</feature>
<evidence type="ECO:0000256" key="5">
    <source>
        <dbReference type="ARBA" id="ARBA00023125"/>
    </source>
</evidence>
<dbReference type="Gene3D" id="3.30.70.1620">
    <property type="match status" value="1"/>
</dbReference>
<feature type="compositionally biased region" description="Gly residues" evidence="7">
    <location>
        <begin position="1201"/>
        <end position="1211"/>
    </location>
</feature>
<dbReference type="Gene3D" id="1.20.5.170">
    <property type="match status" value="1"/>
</dbReference>
<keyword evidence="3 6" id="KW-0067">ATP-binding</keyword>
<dbReference type="PANTHER" id="PTHR43977">
    <property type="entry name" value="STRUCTURAL MAINTENANCE OF CHROMOSOMES PROTEIN 3"/>
    <property type="match status" value="1"/>
</dbReference>
<feature type="region of interest" description="Disordered" evidence="7">
    <location>
        <begin position="1179"/>
        <end position="1240"/>
    </location>
</feature>
<organism evidence="9 10">
    <name type="scientific">Haloferax volcanii (strain ATCC 29605 / DSM 3757 / JCM 8879 / NBRC 14742 / NCIMB 2012 / VKM B-1768 / DS2)</name>
    <name type="common">Halobacterium volcanii</name>
    <dbReference type="NCBI Taxonomy" id="309800"/>
    <lineage>
        <taxon>Archaea</taxon>
        <taxon>Methanobacteriati</taxon>
        <taxon>Methanobacteriota</taxon>
        <taxon>Stenosarchaea group</taxon>
        <taxon>Halobacteria</taxon>
        <taxon>Halobacteriales</taxon>
        <taxon>Haloferacaceae</taxon>
        <taxon>Haloferax</taxon>
    </lineage>
</organism>
<dbReference type="GO" id="GO:0005694">
    <property type="term" value="C:chromosome"/>
    <property type="evidence" value="ECO:0007669"/>
    <property type="project" value="InterPro"/>
</dbReference>
<name>A0A384KAR3_HALVD</name>
<evidence type="ECO:0000256" key="1">
    <source>
        <dbReference type="ARBA" id="ARBA00022490"/>
    </source>
</evidence>
<dbReference type="GO" id="GO:0007062">
    <property type="term" value="P:sister chromatid cohesion"/>
    <property type="evidence" value="ECO:0007669"/>
    <property type="project" value="InterPro"/>
</dbReference>
<keyword evidence="4 6" id="KW-0175">Coiled coil</keyword>
<dbReference type="InterPro" id="IPR024704">
    <property type="entry name" value="SMC"/>
</dbReference>
<proteinExistence type="inferred from homology"/>
<dbReference type="InterPro" id="IPR003395">
    <property type="entry name" value="RecF/RecN/SMC_N"/>
</dbReference>
<dbReference type="Gene3D" id="1.20.5.340">
    <property type="match status" value="1"/>
</dbReference>
<dbReference type="AlphaFoldDB" id="A0A384KAR3"/>
<dbReference type="Gene3D" id="3.40.50.300">
    <property type="entry name" value="P-loop containing nucleotide triphosphate hydrolases"/>
    <property type="match status" value="2"/>
</dbReference>
<gene>
    <name evidence="6" type="primary">smc</name>
    <name evidence="9" type="ORF">C498_15278</name>
</gene>
<reference evidence="9 10" key="2">
    <citation type="journal article" date="2014" name="PLoS Genet.">
        <title>Phylogenetically driven sequencing of extremely halophilic archaea reveals strategies for static and dynamic osmo-response.</title>
        <authorList>
            <person name="Becker E.A."/>
            <person name="Seitzer P.M."/>
            <person name="Tritt A."/>
            <person name="Larsen D."/>
            <person name="Krusor M."/>
            <person name="Yao A.I."/>
            <person name="Wu D."/>
            <person name="Madern D."/>
            <person name="Eisen J.A."/>
            <person name="Darling A.E."/>
            <person name="Facciotti M.T."/>
        </authorList>
    </citation>
    <scope>NUCLEOTIDE SEQUENCE [LARGE SCALE GENOMIC DNA]</scope>
    <source>
        <strain evidence="10">ATCC 29605 / DSM 3757 / JCM 8879 / NBRC 14742 / NCIMB 2012 / VKM B-1768 / DS2</strain>
    </source>
</reference>
<dbReference type="InterPro" id="IPR011890">
    <property type="entry name" value="SMC_prok"/>
</dbReference>
<reference evidence="10" key="1">
    <citation type="submission" date="2012-11" db="EMBL/GenBank/DDBJ databases">
        <authorList>
            <person name="Becker E.A."/>
            <person name="Seitzer P."/>
            <person name="Tritt A."/>
            <person name="Larsen D."/>
            <person name="Yao A."/>
            <person name="Wu D."/>
            <person name="Darling A."/>
            <person name="Eisen J.A."/>
            <person name="Facciotti M.T."/>
        </authorList>
    </citation>
    <scope>NUCLEOTIDE SEQUENCE [LARGE SCALE GENOMIC DNA]</scope>
    <source>
        <strain evidence="10">ATCC 29605 / DSM 3757 / JCM 8879 / NBRC 14742 / NCIMB 2012 / VKM B-1768 / DS2</strain>
    </source>
</reference>
<evidence type="ECO:0000259" key="8">
    <source>
        <dbReference type="SMART" id="SM00968"/>
    </source>
</evidence>
<dbReference type="GeneID" id="8924317"/>
<keyword evidence="2 6" id="KW-0547">Nucleotide-binding</keyword>
<dbReference type="Pfam" id="PF06470">
    <property type="entry name" value="SMC_hinge"/>
    <property type="match status" value="1"/>
</dbReference>
<dbReference type="SUPFAM" id="SSF52540">
    <property type="entry name" value="P-loop containing nucleoside triphosphate hydrolases"/>
    <property type="match status" value="1"/>
</dbReference>
<evidence type="ECO:0000256" key="4">
    <source>
        <dbReference type="ARBA" id="ARBA00023054"/>
    </source>
</evidence>
<feature type="compositionally biased region" description="Basic and acidic residues" evidence="7">
    <location>
        <begin position="868"/>
        <end position="877"/>
    </location>
</feature>
<feature type="region of interest" description="Disordered" evidence="7">
    <location>
        <begin position="868"/>
        <end position="894"/>
    </location>
</feature>
<evidence type="ECO:0000256" key="7">
    <source>
        <dbReference type="SAM" id="MobiDB-lite"/>
    </source>
</evidence>
<comment type="domain">
    <text evidence="6">Contains large globular domains required for ATP hydrolysis at each terminus and a third globular domain forming a flexible hinge near the middle of the molecule. These domains are separated by coiled-coil structures.</text>
</comment>
<keyword evidence="5 6" id="KW-0238">DNA-binding</keyword>
<dbReference type="PIRSF" id="PIRSF005719">
    <property type="entry name" value="SMC"/>
    <property type="match status" value="1"/>
</dbReference>
<comment type="subcellular location">
    <subcellularLocation>
        <location evidence="6">Cytoplasm</location>
    </subcellularLocation>
</comment>
<dbReference type="GO" id="GO:0005737">
    <property type="term" value="C:cytoplasm"/>
    <property type="evidence" value="ECO:0007669"/>
    <property type="project" value="UniProtKB-SubCell"/>
</dbReference>
<comment type="caution">
    <text evidence="9">The sequence shown here is derived from an EMBL/GenBank/DDBJ whole genome shotgun (WGS) entry which is preliminary data.</text>
</comment>
<dbReference type="SUPFAM" id="SSF75553">
    <property type="entry name" value="Smc hinge domain"/>
    <property type="match status" value="1"/>
</dbReference>
<dbReference type="NCBIfam" id="TIGR02168">
    <property type="entry name" value="SMC_prok_B"/>
    <property type="match status" value="1"/>
</dbReference>
<feature type="compositionally biased region" description="Acidic residues" evidence="7">
    <location>
        <begin position="882"/>
        <end position="891"/>
    </location>
</feature>
<evidence type="ECO:0000256" key="3">
    <source>
        <dbReference type="ARBA" id="ARBA00022840"/>
    </source>
</evidence>
<dbReference type="NCBIfam" id="TIGR02169">
    <property type="entry name" value="SMC_prok_A"/>
    <property type="match status" value="1"/>
</dbReference>
<dbReference type="Pfam" id="PF02463">
    <property type="entry name" value="SMC_N"/>
    <property type="match status" value="1"/>
</dbReference>
<dbReference type="GO" id="GO:0007059">
    <property type="term" value="P:chromosome segregation"/>
    <property type="evidence" value="ECO:0007669"/>
    <property type="project" value="UniProtKB-UniRule"/>
</dbReference>
<keyword evidence="1 6" id="KW-0963">Cytoplasm</keyword>
<evidence type="ECO:0000313" key="10">
    <source>
        <dbReference type="Proteomes" id="UP000011532"/>
    </source>
</evidence>
<evidence type="ECO:0000256" key="6">
    <source>
        <dbReference type="HAMAP-Rule" id="MF_01894"/>
    </source>
</evidence>
<dbReference type="Gene3D" id="1.20.1060.20">
    <property type="match status" value="1"/>
</dbReference>
<feature type="region of interest" description="Disordered" evidence="7">
    <location>
        <begin position="422"/>
        <end position="453"/>
    </location>
</feature>
<dbReference type="InterPro" id="IPR036277">
    <property type="entry name" value="SMC_hinge_sf"/>
</dbReference>
<comment type="subunit">
    <text evidence="6">Homodimer.</text>
</comment>
<dbReference type="GO" id="GO:0030261">
    <property type="term" value="P:chromosome condensation"/>
    <property type="evidence" value="ECO:0007669"/>
    <property type="project" value="InterPro"/>
</dbReference>
<dbReference type="GO" id="GO:0005524">
    <property type="term" value="F:ATP binding"/>
    <property type="evidence" value="ECO:0007669"/>
    <property type="project" value="UniProtKB-UniRule"/>
</dbReference>
<dbReference type="GO" id="GO:0016887">
    <property type="term" value="F:ATP hydrolysis activity"/>
    <property type="evidence" value="ECO:0007669"/>
    <property type="project" value="InterPro"/>
</dbReference>
<dbReference type="InterPro" id="IPR027417">
    <property type="entry name" value="P-loop_NTPase"/>
</dbReference>
<dbReference type="Proteomes" id="UP000011532">
    <property type="component" value="Unassembled WGS sequence"/>
</dbReference>
<dbReference type="OrthoDB" id="9143at2157"/>
<comment type="function">
    <text evidence="6">Required for chromosome condensation and partitioning.</text>
</comment>
<dbReference type="GO" id="GO:0003677">
    <property type="term" value="F:DNA binding"/>
    <property type="evidence" value="ECO:0007669"/>
    <property type="project" value="UniProtKB-UniRule"/>
</dbReference>
<dbReference type="InterPro" id="IPR010935">
    <property type="entry name" value="SMC_hinge"/>
</dbReference>
<dbReference type="SMART" id="SM00968">
    <property type="entry name" value="SMC_hinge"/>
    <property type="match status" value="1"/>
</dbReference>
<feature type="compositionally biased region" description="Basic and acidic residues" evidence="7">
    <location>
        <begin position="422"/>
        <end position="441"/>
    </location>
</feature>
<dbReference type="RefSeq" id="WP_004044246.1">
    <property type="nucleotide sequence ID" value="NC_013967.1"/>
</dbReference>
<accession>A0A384KAR3</accession>
<evidence type="ECO:0000256" key="2">
    <source>
        <dbReference type="ARBA" id="ARBA00022741"/>
    </source>
</evidence>
<comment type="similarity">
    <text evidence="6">Belongs to the SMC family.</text>
</comment>
<dbReference type="EMBL" id="AOHU01000097">
    <property type="protein sequence ID" value="ELY26446.1"/>
    <property type="molecule type" value="Genomic_DNA"/>
</dbReference>
<dbReference type="Gene3D" id="1.10.287.1490">
    <property type="match status" value="2"/>
</dbReference>
<feature type="binding site" evidence="6">
    <location>
        <begin position="32"/>
        <end position="39"/>
    </location>
    <ligand>
        <name>ATP</name>
        <dbReference type="ChEBI" id="CHEBI:30616"/>
    </ligand>
</feature>